<feature type="transmembrane region" description="Helical" evidence="3">
    <location>
        <begin position="408"/>
        <end position="431"/>
    </location>
</feature>
<feature type="transmembrane region" description="Helical" evidence="3">
    <location>
        <begin position="177"/>
        <end position="196"/>
    </location>
</feature>
<dbReference type="GO" id="GO:0022857">
    <property type="term" value="F:transmembrane transporter activity"/>
    <property type="evidence" value="ECO:0007669"/>
    <property type="project" value="InterPro"/>
</dbReference>
<accession>A0A1L9Q094</accession>
<dbReference type="PANTHER" id="PTHR11360:SF130">
    <property type="entry name" value="MAJOR FACILITATOR SUPERFAMILY (MFS) PROFILE DOMAIN-CONTAINING PROTEIN-RELATED"/>
    <property type="match status" value="1"/>
</dbReference>
<dbReference type="VEuPathDB" id="FungiDB:ASPVEDRAFT_155085"/>
<sequence length="441" mass="47930">MVAVGGVSDVENGNRTNTTNMFRYLDKSITLMRTSHEHCDVDPPPDGGFHAWSQIIWAHFTVCNTWGYITAFGVFQTYYSQALDETPSTISWIGSIQCFLLFSVGVFSGRASDAGYFKAVWGLGAFLNVLGIFMASLSRTYWQLFLSQGLCLGLGSGLMFTPMLSLVATYFSRNRSLAVGMAAAGSSTGGLIFPAIVKQLLPRIGFAWTMRTLGFLTLAMLLPSLIFFKQRVPPRQGGPLVEWTAFKDPSYLLFSIGMFLNFWGLYVAFFYVGSFARNIIGINSSDSINLVMIMNGVGFPARIIPNIWADRYTGPVNLLIPVALLSSIALFSWISVTGIGGLYVFSLFYGIFSASMQSLFPASLTSLTVDLKKVGVRTGMVLTILSFAALTGAPIAGALIQLGDGDYLYAQCFAAASMLAGSLLVIVARVCKTGFEFKARM</sequence>
<evidence type="ECO:0000256" key="3">
    <source>
        <dbReference type="SAM" id="Phobius"/>
    </source>
</evidence>
<feature type="transmembrane region" description="Helical" evidence="3">
    <location>
        <begin position="249"/>
        <end position="272"/>
    </location>
</feature>
<dbReference type="GeneID" id="63723949"/>
<keyword evidence="3" id="KW-0472">Membrane</keyword>
<organism evidence="4 5">
    <name type="scientific">Aspergillus versicolor CBS 583.65</name>
    <dbReference type="NCBI Taxonomy" id="1036611"/>
    <lineage>
        <taxon>Eukaryota</taxon>
        <taxon>Fungi</taxon>
        <taxon>Dikarya</taxon>
        <taxon>Ascomycota</taxon>
        <taxon>Pezizomycotina</taxon>
        <taxon>Eurotiomycetes</taxon>
        <taxon>Eurotiomycetidae</taxon>
        <taxon>Eurotiales</taxon>
        <taxon>Aspergillaceae</taxon>
        <taxon>Aspergillus</taxon>
        <taxon>Aspergillus subgen. Nidulantes</taxon>
    </lineage>
</organism>
<name>A0A1L9Q094_ASPVE</name>
<dbReference type="InterPro" id="IPR050327">
    <property type="entry name" value="Proton-linked_MCT"/>
</dbReference>
<feature type="transmembrane region" description="Helical" evidence="3">
    <location>
        <begin position="89"/>
        <end position="107"/>
    </location>
</feature>
<feature type="transmembrane region" description="Helical" evidence="3">
    <location>
        <begin position="287"/>
        <end position="304"/>
    </location>
</feature>
<feature type="transmembrane region" description="Helical" evidence="3">
    <location>
        <begin position="144"/>
        <end position="170"/>
    </location>
</feature>
<proteinExistence type="inferred from homology"/>
<dbReference type="Gene3D" id="1.20.1250.20">
    <property type="entry name" value="MFS general substrate transporter like domains"/>
    <property type="match status" value="1"/>
</dbReference>
<evidence type="ECO:0000313" key="5">
    <source>
        <dbReference type="Proteomes" id="UP000184073"/>
    </source>
</evidence>
<dbReference type="PANTHER" id="PTHR11360">
    <property type="entry name" value="MONOCARBOXYLATE TRANSPORTER"/>
    <property type="match status" value="1"/>
</dbReference>
<feature type="transmembrane region" description="Helical" evidence="3">
    <location>
        <begin position="119"/>
        <end position="138"/>
    </location>
</feature>
<comment type="similarity">
    <text evidence="2">Belongs to the major facilitator superfamily. Monocarboxylate porter (TC 2.A.1.13) family.</text>
</comment>
<evidence type="ECO:0000256" key="2">
    <source>
        <dbReference type="ARBA" id="ARBA00006727"/>
    </source>
</evidence>
<feature type="transmembrane region" description="Helical" evidence="3">
    <location>
        <begin position="208"/>
        <end position="228"/>
    </location>
</feature>
<evidence type="ECO:0008006" key="6">
    <source>
        <dbReference type="Google" id="ProtNLM"/>
    </source>
</evidence>
<gene>
    <name evidence="4" type="ORF">ASPVEDRAFT_155085</name>
</gene>
<keyword evidence="3" id="KW-0812">Transmembrane</keyword>
<dbReference type="RefSeq" id="XP_040672951.1">
    <property type="nucleotide sequence ID" value="XM_040808438.1"/>
</dbReference>
<dbReference type="Proteomes" id="UP000184073">
    <property type="component" value="Unassembled WGS sequence"/>
</dbReference>
<comment type="subcellular location">
    <subcellularLocation>
        <location evidence="1">Membrane</location>
        <topology evidence="1">Multi-pass membrane protein</topology>
    </subcellularLocation>
</comment>
<dbReference type="InterPro" id="IPR011701">
    <property type="entry name" value="MFS"/>
</dbReference>
<evidence type="ECO:0000256" key="1">
    <source>
        <dbReference type="ARBA" id="ARBA00004141"/>
    </source>
</evidence>
<feature type="transmembrane region" description="Helical" evidence="3">
    <location>
        <begin position="381"/>
        <end position="402"/>
    </location>
</feature>
<dbReference type="OrthoDB" id="6499973at2759"/>
<dbReference type="AlphaFoldDB" id="A0A1L9Q094"/>
<evidence type="ECO:0000313" key="4">
    <source>
        <dbReference type="EMBL" id="OJJ07189.1"/>
    </source>
</evidence>
<dbReference type="Pfam" id="PF07690">
    <property type="entry name" value="MFS_1"/>
    <property type="match status" value="1"/>
</dbReference>
<dbReference type="SUPFAM" id="SSF103473">
    <property type="entry name" value="MFS general substrate transporter"/>
    <property type="match status" value="1"/>
</dbReference>
<dbReference type="InterPro" id="IPR036259">
    <property type="entry name" value="MFS_trans_sf"/>
</dbReference>
<reference evidence="5" key="1">
    <citation type="journal article" date="2017" name="Genome Biol.">
        <title>Comparative genomics reveals high biological diversity and specific adaptations in the industrially and medically important fungal genus Aspergillus.</title>
        <authorList>
            <person name="de Vries R.P."/>
            <person name="Riley R."/>
            <person name="Wiebenga A."/>
            <person name="Aguilar-Osorio G."/>
            <person name="Amillis S."/>
            <person name="Uchima C.A."/>
            <person name="Anderluh G."/>
            <person name="Asadollahi M."/>
            <person name="Askin M."/>
            <person name="Barry K."/>
            <person name="Battaglia E."/>
            <person name="Bayram O."/>
            <person name="Benocci T."/>
            <person name="Braus-Stromeyer S.A."/>
            <person name="Caldana C."/>
            <person name="Canovas D."/>
            <person name="Cerqueira G.C."/>
            <person name="Chen F."/>
            <person name="Chen W."/>
            <person name="Choi C."/>
            <person name="Clum A."/>
            <person name="Dos Santos R.A."/>
            <person name="Damasio A.R."/>
            <person name="Diallinas G."/>
            <person name="Emri T."/>
            <person name="Fekete E."/>
            <person name="Flipphi M."/>
            <person name="Freyberg S."/>
            <person name="Gallo A."/>
            <person name="Gournas C."/>
            <person name="Habgood R."/>
            <person name="Hainaut M."/>
            <person name="Harispe M.L."/>
            <person name="Henrissat B."/>
            <person name="Hilden K.S."/>
            <person name="Hope R."/>
            <person name="Hossain A."/>
            <person name="Karabika E."/>
            <person name="Karaffa L."/>
            <person name="Karanyi Z."/>
            <person name="Krasevec N."/>
            <person name="Kuo A."/>
            <person name="Kusch H."/>
            <person name="LaButti K."/>
            <person name="Lagendijk E.L."/>
            <person name="Lapidus A."/>
            <person name="Levasseur A."/>
            <person name="Lindquist E."/>
            <person name="Lipzen A."/>
            <person name="Logrieco A.F."/>
            <person name="MacCabe A."/>
            <person name="Maekelae M.R."/>
            <person name="Malavazi I."/>
            <person name="Melin P."/>
            <person name="Meyer V."/>
            <person name="Mielnichuk N."/>
            <person name="Miskei M."/>
            <person name="Molnar A.P."/>
            <person name="Mule G."/>
            <person name="Ngan C.Y."/>
            <person name="Orejas M."/>
            <person name="Orosz E."/>
            <person name="Ouedraogo J.P."/>
            <person name="Overkamp K.M."/>
            <person name="Park H.-S."/>
            <person name="Perrone G."/>
            <person name="Piumi F."/>
            <person name="Punt P.J."/>
            <person name="Ram A.F."/>
            <person name="Ramon A."/>
            <person name="Rauscher S."/>
            <person name="Record E."/>
            <person name="Riano-Pachon D.M."/>
            <person name="Robert V."/>
            <person name="Roehrig J."/>
            <person name="Ruller R."/>
            <person name="Salamov A."/>
            <person name="Salih N.S."/>
            <person name="Samson R.A."/>
            <person name="Sandor E."/>
            <person name="Sanguinetti M."/>
            <person name="Schuetze T."/>
            <person name="Sepcic K."/>
            <person name="Shelest E."/>
            <person name="Sherlock G."/>
            <person name="Sophianopoulou V."/>
            <person name="Squina F.M."/>
            <person name="Sun H."/>
            <person name="Susca A."/>
            <person name="Todd R.B."/>
            <person name="Tsang A."/>
            <person name="Unkles S.E."/>
            <person name="van de Wiele N."/>
            <person name="van Rossen-Uffink D."/>
            <person name="Oliveira J.V."/>
            <person name="Vesth T.C."/>
            <person name="Visser J."/>
            <person name="Yu J.-H."/>
            <person name="Zhou M."/>
            <person name="Andersen M.R."/>
            <person name="Archer D.B."/>
            <person name="Baker S.E."/>
            <person name="Benoit I."/>
            <person name="Brakhage A.A."/>
            <person name="Braus G.H."/>
            <person name="Fischer R."/>
            <person name="Frisvad J.C."/>
            <person name="Goldman G.H."/>
            <person name="Houbraken J."/>
            <person name="Oakley B."/>
            <person name="Pocsi I."/>
            <person name="Scazzocchio C."/>
            <person name="Seiboth B."/>
            <person name="vanKuyk P.A."/>
            <person name="Wortman J."/>
            <person name="Dyer P.S."/>
            <person name="Grigoriev I.V."/>
        </authorList>
    </citation>
    <scope>NUCLEOTIDE SEQUENCE [LARGE SCALE GENOMIC DNA]</scope>
    <source>
        <strain evidence="5">CBS 583.65</strain>
    </source>
</reference>
<keyword evidence="3" id="KW-1133">Transmembrane helix</keyword>
<dbReference type="GO" id="GO:0016020">
    <property type="term" value="C:membrane"/>
    <property type="evidence" value="ECO:0007669"/>
    <property type="project" value="UniProtKB-SubCell"/>
</dbReference>
<protein>
    <recommendedName>
        <fullName evidence="6">Major facilitator superfamily (MFS) profile domain-containing protein</fullName>
    </recommendedName>
</protein>
<keyword evidence="5" id="KW-1185">Reference proteome</keyword>
<dbReference type="EMBL" id="KV878136">
    <property type="protein sequence ID" value="OJJ07189.1"/>
    <property type="molecule type" value="Genomic_DNA"/>
</dbReference>